<organism evidence="7 8">
    <name type="scientific">Natronospirillum operosum</name>
    <dbReference type="NCBI Taxonomy" id="2759953"/>
    <lineage>
        <taxon>Bacteria</taxon>
        <taxon>Pseudomonadati</taxon>
        <taxon>Pseudomonadota</taxon>
        <taxon>Gammaproteobacteria</taxon>
        <taxon>Oceanospirillales</taxon>
        <taxon>Natronospirillaceae</taxon>
        <taxon>Natronospirillum</taxon>
    </lineage>
</organism>
<dbReference type="GO" id="GO:0015627">
    <property type="term" value="C:type II protein secretion system complex"/>
    <property type="evidence" value="ECO:0007669"/>
    <property type="project" value="InterPro"/>
</dbReference>
<evidence type="ECO:0000256" key="2">
    <source>
        <dbReference type="ARBA" id="ARBA00022481"/>
    </source>
</evidence>
<evidence type="ECO:0000256" key="4">
    <source>
        <dbReference type="ARBA" id="ARBA00022989"/>
    </source>
</evidence>
<comment type="subcellular location">
    <subcellularLocation>
        <location evidence="1">Membrane</location>
        <topology evidence="1">Single-pass membrane protein</topology>
    </subcellularLocation>
</comment>
<accession>A0A4Z0W5I1</accession>
<evidence type="ECO:0000256" key="3">
    <source>
        <dbReference type="ARBA" id="ARBA00022692"/>
    </source>
</evidence>
<evidence type="ECO:0000256" key="5">
    <source>
        <dbReference type="ARBA" id="ARBA00023136"/>
    </source>
</evidence>
<gene>
    <name evidence="7" type="ORF">E4656_12740</name>
</gene>
<proteinExistence type="predicted"/>
<dbReference type="Pfam" id="PF07963">
    <property type="entry name" value="N_methyl"/>
    <property type="match status" value="1"/>
</dbReference>
<dbReference type="NCBIfam" id="TIGR02532">
    <property type="entry name" value="IV_pilin_GFxxxE"/>
    <property type="match status" value="1"/>
</dbReference>
<dbReference type="EMBL" id="SRMF01000005">
    <property type="protein sequence ID" value="TGG92340.1"/>
    <property type="molecule type" value="Genomic_DNA"/>
</dbReference>
<dbReference type="Proteomes" id="UP000297475">
    <property type="component" value="Unassembled WGS sequence"/>
</dbReference>
<dbReference type="InterPro" id="IPR002416">
    <property type="entry name" value="T2SS_protein-GspH"/>
</dbReference>
<keyword evidence="3 6" id="KW-0812">Transmembrane</keyword>
<feature type="transmembrane region" description="Helical" evidence="6">
    <location>
        <begin position="37"/>
        <end position="57"/>
    </location>
</feature>
<protein>
    <submittedName>
        <fullName evidence="7">Type II secretion system protein</fullName>
    </submittedName>
</protein>
<comment type="caution">
    <text evidence="7">The sequence shown here is derived from an EMBL/GenBank/DDBJ whole genome shotgun (WGS) entry which is preliminary data.</text>
</comment>
<dbReference type="PRINTS" id="PR00885">
    <property type="entry name" value="BCTERIALGSPH"/>
</dbReference>
<sequence>MNAGCSRSLHRAMLGLIITSNSTMQQLQTSERSQTGFTLIELITVIILLSILAAVAIPRLPNVTLFQSQFDVRQVVSSLNRLRAHALASQCYVLADFSGDELAAFIENSSDCSEPLADKSLSTPLGFINATRIADLQDNGSTSFRIVFSPRGEALFYDNAVDLTAPGTGSRVYNHLPSGRMIRVDDTTGYVRWE</sequence>
<keyword evidence="8" id="KW-1185">Reference proteome</keyword>
<dbReference type="AlphaFoldDB" id="A0A4Z0W5I1"/>
<evidence type="ECO:0000313" key="7">
    <source>
        <dbReference type="EMBL" id="TGG92340.1"/>
    </source>
</evidence>
<dbReference type="GO" id="GO:0015628">
    <property type="term" value="P:protein secretion by the type II secretion system"/>
    <property type="evidence" value="ECO:0007669"/>
    <property type="project" value="InterPro"/>
</dbReference>
<keyword evidence="2" id="KW-0488">Methylation</keyword>
<reference evidence="7 8" key="1">
    <citation type="submission" date="2019-04" db="EMBL/GenBank/DDBJ databases">
        <title>Natronospirillum operosus gen. nov., sp. nov., a haloalkaliphilic satellite isolated from decaying biomass of laboratory culture of cyanobacterium Geitlerinema sp. and proposal of Natronospirillaceae fam. nov. and Saccharospirillaceae fam. nov.</title>
        <authorList>
            <person name="Kevbrin V."/>
            <person name="Boltyanskaya Y."/>
            <person name="Koziaeva V."/>
            <person name="Grouzdev D.S."/>
            <person name="Park M."/>
            <person name="Cho J."/>
        </authorList>
    </citation>
    <scope>NUCLEOTIDE SEQUENCE [LARGE SCALE GENOMIC DNA]</scope>
    <source>
        <strain evidence="7 8">G-116</strain>
    </source>
</reference>
<evidence type="ECO:0000313" key="8">
    <source>
        <dbReference type="Proteomes" id="UP000297475"/>
    </source>
</evidence>
<evidence type="ECO:0000256" key="1">
    <source>
        <dbReference type="ARBA" id="ARBA00004167"/>
    </source>
</evidence>
<dbReference type="InterPro" id="IPR012902">
    <property type="entry name" value="N_methyl_site"/>
</dbReference>
<dbReference type="InterPro" id="IPR045584">
    <property type="entry name" value="Pilin-like"/>
</dbReference>
<name>A0A4Z0W5I1_9GAMM</name>
<keyword evidence="5 6" id="KW-0472">Membrane</keyword>
<dbReference type="PROSITE" id="PS00409">
    <property type="entry name" value="PROKAR_NTER_METHYL"/>
    <property type="match status" value="1"/>
</dbReference>
<evidence type="ECO:0000256" key="6">
    <source>
        <dbReference type="SAM" id="Phobius"/>
    </source>
</evidence>
<dbReference type="GO" id="GO:0016020">
    <property type="term" value="C:membrane"/>
    <property type="evidence" value="ECO:0007669"/>
    <property type="project" value="UniProtKB-SubCell"/>
</dbReference>
<keyword evidence="4 6" id="KW-1133">Transmembrane helix</keyword>
<dbReference type="SUPFAM" id="SSF54523">
    <property type="entry name" value="Pili subunits"/>
    <property type="match status" value="1"/>
</dbReference>
<dbReference type="Gene3D" id="3.30.700.10">
    <property type="entry name" value="Glycoprotein, Type 4 Pilin"/>
    <property type="match status" value="1"/>
</dbReference>